<dbReference type="SMART" id="SM00244">
    <property type="entry name" value="PHB"/>
    <property type="match status" value="1"/>
</dbReference>
<dbReference type="OMA" id="ITNDADP"/>
<feature type="domain" description="Band 7" evidence="3">
    <location>
        <begin position="96"/>
        <end position="253"/>
    </location>
</feature>
<dbReference type="PANTHER" id="PTHR10264">
    <property type="entry name" value="BAND 7 PROTEIN-RELATED"/>
    <property type="match status" value="1"/>
</dbReference>
<dbReference type="InterPro" id="IPR001107">
    <property type="entry name" value="Band_7"/>
</dbReference>
<evidence type="ECO:0000313" key="4">
    <source>
        <dbReference type="EMBL" id="ADE76687.1"/>
    </source>
</evidence>
<protein>
    <recommendedName>
        <fullName evidence="3">Band 7 domain-containing protein</fullName>
    </recommendedName>
</protein>
<dbReference type="Gene3D" id="3.30.479.30">
    <property type="entry name" value="Band 7 domain"/>
    <property type="match status" value="1"/>
</dbReference>
<comment type="similarity">
    <text evidence="1">Belongs to the band 7/mec-2 family.</text>
</comment>
<feature type="region of interest" description="Disordered" evidence="2">
    <location>
        <begin position="1"/>
        <end position="39"/>
    </location>
</feature>
<dbReference type="InterPro" id="IPR036013">
    <property type="entry name" value="Band_7/SPFH_dom_sf"/>
</dbReference>
<dbReference type="AlphaFoldDB" id="D5AAW8"/>
<accession>D5AAW8</accession>
<dbReference type="GO" id="GO:0098552">
    <property type="term" value="C:side of membrane"/>
    <property type="evidence" value="ECO:0007669"/>
    <property type="project" value="UniProtKB-ARBA"/>
</dbReference>
<feature type="compositionally biased region" description="Polar residues" evidence="2">
    <location>
        <begin position="349"/>
        <end position="359"/>
    </location>
</feature>
<feature type="compositionally biased region" description="Low complexity" evidence="2">
    <location>
        <begin position="318"/>
        <end position="346"/>
    </location>
</feature>
<reference evidence="4" key="1">
    <citation type="submission" date="2010-04" db="EMBL/GenBank/DDBJ databases">
        <authorList>
            <person name="Reid K.E."/>
            <person name="Liao N."/>
            <person name="Chan S."/>
            <person name="Docking R."/>
            <person name="Taylor G."/>
            <person name="Moore R."/>
            <person name="Mayo M."/>
            <person name="Munro S."/>
            <person name="King J."/>
            <person name="Yanchuk A."/>
            <person name="Holt R."/>
            <person name="Jones S."/>
            <person name="Marra M."/>
            <person name="Ritland C.E."/>
            <person name="Ritland K."/>
            <person name="Bohlmann J."/>
        </authorList>
    </citation>
    <scope>NUCLEOTIDE SEQUENCE</scope>
    <source>
        <tissue evidence="4">Bud</tissue>
    </source>
</reference>
<name>D5AAW8_PICSI</name>
<dbReference type="Pfam" id="PF01145">
    <property type="entry name" value="Band_7"/>
    <property type="match status" value="1"/>
</dbReference>
<evidence type="ECO:0000256" key="1">
    <source>
        <dbReference type="ARBA" id="ARBA00008164"/>
    </source>
</evidence>
<dbReference type="Gene3D" id="6.10.250.2090">
    <property type="match status" value="1"/>
</dbReference>
<dbReference type="SUPFAM" id="SSF117892">
    <property type="entry name" value="Band 7/SPFH domain"/>
    <property type="match status" value="1"/>
</dbReference>
<dbReference type="CDD" id="cd13437">
    <property type="entry name" value="SPFH_alloslipin"/>
    <property type="match status" value="1"/>
</dbReference>
<dbReference type="PANTHER" id="PTHR10264:SF19">
    <property type="entry name" value="AT06885P-RELATED"/>
    <property type="match status" value="1"/>
</dbReference>
<evidence type="ECO:0000256" key="2">
    <source>
        <dbReference type="SAM" id="MobiDB-lite"/>
    </source>
</evidence>
<dbReference type="InterPro" id="IPR043202">
    <property type="entry name" value="Band-7_stomatin-like"/>
</dbReference>
<organism evidence="4">
    <name type="scientific">Picea sitchensis</name>
    <name type="common">Sitka spruce</name>
    <name type="synonym">Pinus sitchensis</name>
    <dbReference type="NCBI Taxonomy" id="3332"/>
    <lineage>
        <taxon>Eukaryota</taxon>
        <taxon>Viridiplantae</taxon>
        <taxon>Streptophyta</taxon>
        <taxon>Embryophyta</taxon>
        <taxon>Tracheophyta</taxon>
        <taxon>Spermatophyta</taxon>
        <taxon>Pinopsida</taxon>
        <taxon>Pinidae</taxon>
        <taxon>Conifers I</taxon>
        <taxon>Pinales</taxon>
        <taxon>Pinaceae</taxon>
        <taxon>Picea</taxon>
    </lineage>
</organism>
<dbReference type="EMBL" id="BT123364">
    <property type="protein sequence ID" value="ADE76687.1"/>
    <property type="molecule type" value="mRNA"/>
</dbReference>
<evidence type="ECO:0000259" key="3">
    <source>
        <dbReference type="SMART" id="SM00244"/>
    </source>
</evidence>
<dbReference type="GO" id="GO:0005886">
    <property type="term" value="C:plasma membrane"/>
    <property type="evidence" value="ECO:0007669"/>
    <property type="project" value="InterPro"/>
</dbReference>
<dbReference type="FunFam" id="3.30.479.30:FF:000004">
    <property type="entry name" value="Putative membrane protease family, stomatin"/>
    <property type="match status" value="1"/>
</dbReference>
<dbReference type="PRINTS" id="PR00721">
    <property type="entry name" value="STOMATIN"/>
</dbReference>
<sequence>MTSTNGDTLKNAPVADTEFNMDSDGHNSPARQNVAGAPKQGGIITVQPLRRSEMQPSYAQNLGLQDVNHGFYGTFINCIGGCAGSLGQFPCCPFPNPFKQVKQGSVGLVSRFGQFYQSVDPGLVKINPCSESLRIVDVKIQLITVPQQRVTTKDNVSLELDSVIYWHVSNPYRAAFGIQDVKSSLVERAQTTLRDVVGSRTLQSVISDRTEVARQVEEIVEGVAEKWGVSIESILIKDIVFSRELQESLSSAATQRRIGESKVIAARAEVDAARLMRQAADILASPAAMQIRQLESLQAMAKTSGSKVIFVPMNLTDSGSSNKQFSQSSSATAADSSNAASGSGMSLTEMGQIQNMSQM</sequence>
<proteinExistence type="evidence at transcript level"/>
<dbReference type="InterPro" id="IPR001972">
    <property type="entry name" value="Stomatin_HflK_fam"/>
</dbReference>
<feature type="region of interest" description="Disordered" evidence="2">
    <location>
        <begin position="318"/>
        <end position="359"/>
    </location>
</feature>